<dbReference type="CDD" id="cd03784">
    <property type="entry name" value="GT1_Gtf-like"/>
    <property type="match status" value="1"/>
</dbReference>
<dbReference type="InterPro" id="IPR002213">
    <property type="entry name" value="UDP_glucos_trans"/>
</dbReference>
<dbReference type="Proteomes" id="UP001141806">
    <property type="component" value="Unassembled WGS sequence"/>
</dbReference>
<dbReference type="Gene3D" id="3.40.50.2000">
    <property type="entry name" value="Glycogen Phosphorylase B"/>
    <property type="match status" value="2"/>
</dbReference>
<accession>A0A9Q0H724</accession>
<dbReference type="EMBL" id="JAMYWD010000009">
    <property type="protein sequence ID" value="KAJ4959801.1"/>
    <property type="molecule type" value="Genomic_DNA"/>
</dbReference>
<evidence type="ECO:0008006" key="5">
    <source>
        <dbReference type="Google" id="ProtNLM"/>
    </source>
</evidence>
<dbReference type="FunFam" id="3.40.50.2000:FF:000143">
    <property type="entry name" value="UDP-glycosyltransferase 89B1"/>
    <property type="match status" value="1"/>
</dbReference>
<evidence type="ECO:0000313" key="4">
    <source>
        <dbReference type="Proteomes" id="UP001141806"/>
    </source>
</evidence>
<dbReference type="SUPFAM" id="SSF53756">
    <property type="entry name" value="UDP-Glycosyltransferase/glycogen phosphorylase"/>
    <property type="match status" value="1"/>
</dbReference>
<dbReference type="PANTHER" id="PTHR48047:SF8">
    <property type="entry name" value="FLAVONOL 3-O-GLUCOSYLTRANSFERASE UGT89B1"/>
    <property type="match status" value="1"/>
</dbReference>
<protein>
    <recommendedName>
        <fullName evidence="5">Glycosyltransferase</fullName>
    </recommendedName>
</protein>
<name>A0A9Q0H724_9MAGN</name>
<gene>
    <name evidence="3" type="ORF">NE237_019711</name>
</gene>
<dbReference type="OrthoDB" id="5835829at2759"/>
<organism evidence="3 4">
    <name type="scientific">Protea cynaroides</name>
    <dbReference type="NCBI Taxonomy" id="273540"/>
    <lineage>
        <taxon>Eukaryota</taxon>
        <taxon>Viridiplantae</taxon>
        <taxon>Streptophyta</taxon>
        <taxon>Embryophyta</taxon>
        <taxon>Tracheophyta</taxon>
        <taxon>Spermatophyta</taxon>
        <taxon>Magnoliopsida</taxon>
        <taxon>Proteales</taxon>
        <taxon>Proteaceae</taxon>
        <taxon>Protea</taxon>
    </lineage>
</organism>
<keyword evidence="4" id="KW-1185">Reference proteome</keyword>
<dbReference type="GO" id="GO:0035251">
    <property type="term" value="F:UDP-glucosyltransferase activity"/>
    <property type="evidence" value="ECO:0007669"/>
    <property type="project" value="TreeGrafter"/>
</dbReference>
<evidence type="ECO:0000256" key="1">
    <source>
        <dbReference type="ARBA" id="ARBA00009995"/>
    </source>
</evidence>
<evidence type="ECO:0000313" key="3">
    <source>
        <dbReference type="EMBL" id="KAJ4959801.1"/>
    </source>
</evidence>
<dbReference type="Pfam" id="PF00201">
    <property type="entry name" value="UDPGT"/>
    <property type="match status" value="1"/>
</dbReference>
<keyword evidence="2" id="KW-0808">Transferase</keyword>
<dbReference type="PANTHER" id="PTHR48047">
    <property type="entry name" value="GLYCOSYLTRANSFERASE"/>
    <property type="match status" value="1"/>
</dbReference>
<dbReference type="AlphaFoldDB" id="A0A9Q0H724"/>
<sequence>MAITDGGAHILVFPYPAQGHMLPLLDLIHQLVLRGLTITILVTPKNLSILKSLLSRHPSIKTLILPFPSHPSIPAGVENVKDLPSGSFISMVSALRQLHDPLLHWFRSNPSPPSAIISDMFLGWTQHLACQLNIPRIVFSPSGAIFVSLMNCLWRDTPQRDDPNDPDFPISFPTIPGSPVYPWSQLSRMYQSYVPGDPQWELTRDEFLANIASWGIAINSFTDLEGHYIRHLEKDLGHDRVWAVGPLQPPAHTERGGTMSDSAYDVMSWLDKRDDKSVVYVCFGSQAVLANEQIEALAVGLERSGVHFIWCVKEATVGHVAGNYGMVPDGFEDRVAGRGFVIRGWAPQVLILRHSAVGSFLTHCGWNSVLEGIAAGVPLLAWPMTADQFADARLVEEVGVGEKVCEGVVTVPNSEMLAKAMAESVSGKRSKRQVKAMELQKAALEAVKDDGSSSKDLDQLVKEINGV</sequence>
<comment type="similarity">
    <text evidence="1">Belongs to the UDP-glycosyltransferase family.</text>
</comment>
<proteinExistence type="inferred from homology"/>
<dbReference type="FunFam" id="3.40.50.2000:FF:000064">
    <property type="entry name" value="Glycosyltransferase"/>
    <property type="match status" value="1"/>
</dbReference>
<comment type="caution">
    <text evidence="3">The sequence shown here is derived from an EMBL/GenBank/DDBJ whole genome shotgun (WGS) entry which is preliminary data.</text>
</comment>
<evidence type="ECO:0000256" key="2">
    <source>
        <dbReference type="ARBA" id="ARBA00022679"/>
    </source>
</evidence>
<reference evidence="3" key="1">
    <citation type="journal article" date="2023" name="Plant J.">
        <title>The genome of the king protea, Protea cynaroides.</title>
        <authorList>
            <person name="Chang J."/>
            <person name="Duong T.A."/>
            <person name="Schoeman C."/>
            <person name="Ma X."/>
            <person name="Roodt D."/>
            <person name="Barker N."/>
            <person name="Li Z."/>
            <person name="Van de Peer Y."/>
            <person name="Mizrachi E."/>
        </authorList>
    </citation>
    <scope>NUCLEOTIDE SEQUENCE</scope>
    <source>
        <tissue evidence="3">Young leaves</tissue>
    </source>
</reference>